<dbReference type="AlphaFoldDB" id="A0A645HNZ2"/>
<evidence type="ECO:0000259" key="3">
    <source>
        <dbReference type="Pfam" id="PF12804"/>
    </source>
</evidence>
<dbReference type="EMBL" id="VSSQ01096079">
    <property type="protein sequence ID" value="MPN39959.1"/>
    <property type="molecule type" value="Genomic_DNA"/>
</dbReference>
<dbReference type="SUPFAM" id="SSF53448">
    <property type="entry name" value="Nucleotide-diphospho-sugar transferases"/>
    <property type="match status" value="1"/>
</dbReference>
<comment type="caution">
    <text evidence="4">The sequence shown here is derived from an EMBL/GenBank/DDBJ whole genome shotgun (WGS) entry which is preliminary data.</text>
</comment>
<dbReference type="GO" id="GO:0019134">
    <property type="term" value="F:glucosamine-1-phosphate N-acetyltransferase activity"/>
    <property type="evidence" value="ECO:0007669"/>
    <property type="project" value="UniProtKB-EC"/>
</dbReference>
<dbReference type="GO" id="GO:0016779">
    <property type="term" value="F:nucleotidyltransferase activity"/>
    <property type="evidence" value="ECO:0007669"/>
    <property type="project" value="UniProtKB-KW"/>
</dbReference>
<dbReference type="InterPro" id="IPR029044">
    <property type="entry name" value="Nucleotide-diphossugar_trans"/>
</dbReference>
<dbReference type="PANTHER" id="PTHR43584:SF8">
    <property type="entry name" value="N-ACETYLMURAMATE ALPHA-1-PHOSPHATE URIDYLYLTRANSFERASE"/>
    <property type="match status" value="1"/>
</dbReference>
<evidence type="ECO:0000313" key="4">
    <source>
        <dbReference type="EMBL" id="MPN39959.1"/>
    </source>
</evidence>
<keyword evidence="4" id="KW-0012">Acyltransferase</keyword>
<dbReference type="PANTHER" id="PTHR43584">
    <property type="entry name" value="NUCLEOTIDYL TRANSFERASE"/>
    <property type="match status" value="1"/>
</dbReference>
<keyword evidence="1 4" id="KW-0808">Transferase</keyword>
<proteinExistence type="predicted"/>
<sequence>MQAIILAAGMGRRLKELTRDNTKCMIEVNGETLIERILTQLDGLNLERIVLVIGYKGEKLAAYVKSLPIKTEIIFITNPIYDKTNNP</sequence>
<dbReference type="InterPro" id="IPR025877">
    <property type="entry name" value="MobA-like_NTP_Trfase"/>
</dbReference>
<organism evidence="4">
    <name type="scientific">bioreactor metagenome</name>
    <dbReference type="NCBI Taxonomy" id="1076179"/>
    <lineage>
        <taxon>unclassified sequences</taxon>
        <taxon>metagenomes</taxon>
        <taxon>ecological metagenomes</taxon>
    </lineage>
</organism>
<evidence type="ECO:0000256" key="1">
    <source>
        <dbReference type="ARBA" id="ARBA00022679"/>
    </source>
</evidence>
<reference evidence="4" key="1">
    <citation type="submission" date="2019-08" db="EMBL/GenBank/DDBJ databases">
        <authorList>
            <person name="Kucharzyk K."/>
            <person name="Murdoch R.W."/>
            <person name="Higgins S."/>
            <person name="Loffler F."/>
        </authorList>
    </citation>
    <scope>NUCLEOTIDE SEQUENCE</scope>
</reference>
<dbReference type="EC" id="2.3.1.157" evidence="4"/>
<feature type="domain" description="MobA-like NTP transferase" evidence="3">
    <location>
        <begin position="3"/>
        <end position="70"/>
    </location>
</feature>
<gene>
    <name evidence="4" type="primary">glmU_49</name>
    <name evidence="4" type="ORF">SDC9_187494</name>
</gene>
<keyword evidence="2" id="KW-0548">Nucleotidyltransferase</keyword>
<dbReference type="Gene3D" id="3.90.550.10">
    <property type="entry name" value="Spore Coat Polysaccharide Biosynthesis Protein SpsA, Chain A"/>
    <property type="match status" value="1"/>
</dbReference>
<protein>
    <submittedName>
        <fullName evidence="4">Bifunctional protein GlmU</fullName>
        <ecNumber evidence="4">2.3.1.157</ecNumber>
    </submittedName>
</protein>
<dbReference type="Pfam" id="PF12804">
    <property type="entry name" value="NTP_transf_3"/>
    <property type="match status" value="1"/>
</dbReference>
<dbReference type="InterPro" id="IPR050065">
    <property type="entry name" value="GlmU-like"/>
</dbReference>
<accession>A0A645HNZ2</accession>
<evidence type="ECO:0000256" key="2">
    <source>
        <dbReference type="ARBA" id="ARBA00022695"/>
    </source>
</evidence>
<name>A0A645HNZ2_9ZZZZ</name>